<dbReference type="AlphaFoldDB" id="A0AAW1JNR5"/>
<gene>
    <name evidence="2" type="ORF">RND81_07G061800</name>
</gene>
<dbReference type="SUPFAM" id="SSF53335">
    <property type="entry name" value="S-adenosyl-L-methionine-dependent methyltransferases"/>
    <property type="match status" value="1"/>
</dbReference>
<dbReference type="EMBL" id="JBDFQZ010000007">
    <property type="protein sequence ID" value="KAK9705501.1"/>
    <property type="molecule type" value="Genomic_DNA"/>
</dbReference>
<evidence type="ECO:0000256" key="1">
    <source>
        <dbReference type="ARBA" id="ARBA00023115"/>
    </source>
</evidence>
<sequence length="333" mass="36900">MLQLLSATIQALIPILHSMQRPILLHSPLLNPISLPPLSPLVRFPQFRGTLHSNPLPNPLLYSSLTPASTLSTSSSPDEDDFEVLTATRSEYNNIIILESHNSKVLLLDDSCNVHSILYKDKKWTNSYWDEFTSLPAIIPPGPIAVFGLGGGTIAHQLLHFWPSLSVHGWELDEVLIDRARQFFGLSEIESENEHDGILFVNIGDALSPLASIEHGYAGIVVDLFSNAKVLPELEKAETWVEMKKKLMAGGRIMVNCGGEISSVVNNWEVNLTIQAMCEAFGRNLVNWKKMPENESGNYLAFTGPLPDIDLWSSKVPQKLAATVSLWRACEPQ</sequence>
<protein>
    <submittedName>
        <fullName evidence="2">Uncharacterized protein</fullName>
    </submittedName>
</protein>
<dbReference type="Proteomes" id="UP001443914">
    <property type="component" value="Unassembled WGS sequence"/>
</dbReference>
<name>A0AAW1JNR5_SAPOF</name>
<evidence type="ECO:0000313" key="3">
    <source>
        <dbReference type="Proteomes" id="UP001443914"/>
    </source>
</evidence>
<dbReference type="InterPro" id="IPR029063">
    <property type="entry name" value="SAM-dependent_MTases_sf"/>
</dbReference>
<reference evidence="2" key="1">
    <citation type="submission" date="2024-03" db="EMBL/GenBank/DDBJ databases">
        <title>WGS assembly of Saponaria officinalis var. Norfolk2.</title>
        <authorList>
            <person name="Jenkins J."/>
            <person name="Shu S."/>
            <person name="Grimwood J."/>
            <person name="Barry K."/>
            <person name="Goodstein D."/>
            <person name="Schmutz J."/>
            <person name="Leebens-Mack J."/>
            <person name="Osbourn A."/>
        </authorList>
    </citation>
    <scope>NUCLEOTIDE SEQUENCE [LARGE SCALE GENOMIC DNA]</scope>
    <source>
        <strain evidence="2">JIC</strain>
    </source>
</reference>
<keyword evidence="1" id="KW-0620">Polyamine biosynthesis</keyword>
<dbReference type="Gene3D" id="3.40.50.150">
    <property type="entry name" value="Vaccinia Virus protein VP39"/>
    <property type="match status" value="1"/>
</dbReference>
<dbReference type="GO" id="GO:0006596">
    <property type="term" value="P:polyamine biosynthetic process"/>
    <property type="evidence" value="ECO:0007669"/>
    <property type="project" value="UniProtKB-KW"/>
</dbReference>
<dbReference type="PANTHER" id="PTHR43317:SF1">
    <property type="entry name" value="THERMOSPERMINE SYNTHASE ACAULIS5"/>
    <property type="match status" value="1"/>
</dbReference>
<dbReference type="GO" id="GO:0010487">
    <property type="term" value="F:thermospermine synthase activity"/>
    <property type="evidence" value="ECO:0007669"/>
    <property type="project" value="TreeGrafter"/>
</dbReference>
<proteinExistence type="predicted"/>
<keyword evidence="3" id="KW-1185">Reference proteome</keyword>
<evidence type="ECO:0000313" key="2">
    <source>
        <dbReference type="EMBL" id="KAK9705501.1"/>
    </source>
</evidence>
<accession>A0AAW1JNR5</accession>
<organism evidence="2 3">
    <name type="scientific">Saponaria officinalis</name>
    <name type="common">Common soapwort</name>
    <name type="synonym">Lychnis saponaria</name>
    <dbReference type="NCBI Taxonomy" id="3572"/>
    <lineage>
        <taxon>Eukaryota</taxon>
        <taxon>Viridiplantae</taxon>
        <taxon>Streptophyta</taxon>
        <taxon>Embryophyta</taxon>
        <taxon>Tracheophyta</taxon>
        <taxon>Spermatophyta</taxon>
        <taxon>Magnoliopsida</taxon>
        <taxon>eudicotyledons</taxon>
        <taxon>Gunneridae</taxon>
        <taxon>Pentapetalae</taxon>
        <taxon>Caryophyllales</taxon>
        <taxon>Caryophyllaceae</taxon>
        <taxon>Caryophylleae</taxon>
        <taxon>Saponaria</taxon>
    </lineage>
</organism>
<dbReference type="PANTHER" id="PTHR43317">
    <property type="entry name" value="THERMOSPERMINE SYNTHASE ACAULIS5"/>
    <property type="match status" value="1"/>
</dbReference>
<comment type="caution">
    <text evidence="2">The sequence shown here is derived from an EMBL/GenBank/DDBJ whole genome shotgun (WGS) entry which is preliminary data.</text>
</comment>